<gene>
    <name evidence="1" type="primary">Contig12157.g12996</name>
    <name evidence="1" type="ORF">STYLEM_1668</name>
</gene>
<evidence type="ECO:0000313" key="2">
    <source>
        <dbReference type="Proteomes" id="UP000039865"/>
    </source>
</evidence>
<organism evidence="1 2">
    <name type="scientific">Stylonychia lemnae</name>
    <name type="common">Ciliate</name>
    <dbReference type="NCBI Taxonomy" id="5949"/>
    <lineage>
        <taxon>Eukaryota</taxon>
        <taxon>Sar</taxon>
        <taxon>Alveolata</taxon>
        <taxon>Ciliophora</taxon>
        <taxon>Intramacronucleata</taxon>
        <taxon>Spirotrichea</taxon>
        <taxon>Stichotrichia</taxon>
        <taxon>Sporadotrichida</taxon>
        <taxon>Oxytrichidae</taxon>
        <taxon>Stylonychinae</taxon>
        <taxon>Stylonychia</taxon>
    </lineage>
</organism>
<proteinExistence type="predicted"/>
<accession>A0A077ZT21</accession>
<keyword evidence="2" id="KW-1185">Reference proteome</keyword>
<dbReference type="EMBL" id="CCKQ01001594">
    <property type="protein sequence ID" value="CDW72704.1"/>
    <property type="molecule type" value="Genomic_DNA"/>
</dbReference>
<dbReference type="InParanoid" id="A0A077ZT21"/>
<sequence>MIYFRKILKIWQYIAVISSEYNALHRLKQYGIKFIQHFKDDDLTDYTLRLKKLGANVSSIRMGIPIFKIIKNLIDFISSISDNWLYLAKALIIYQKKKEDPKVDAAQMISNKKLWFIQKLSDIPIQIFYTELTNMTKGQAHVLSLISPIVFILRHYGYQ</sequence>
<reference evidence="1 2" key="1">
    <citation type="submission" date="2014-06" db="EMBL/GenBank/DDBJ databases">
        <authorList>
            <person name="Swart Estienne"/>
        </authorList>
    </citation>
    <scope>NUCLEOTIDE SEQUENCE [LARGE SCALE GENOMIC DNA]</scope>
    <source>
        <strain evidence="1 2">130c</strain>
    </source>
</reference>
<dbReference type="AlphaFoldDB" id="A0A077ZT21"/>
<name>A0A077ZT21_STYLE</name>
<dbReference type="Proteomes" id="UP000039865">
    <property type="component" value="Unassembled WGS sequence"/>
</dbReference>
<dbReference type="OrthoDB" id="325234at2759"/>
<evidence type="ECO:0000313" key="1">
    <source>
        <dbReference type="EMBL" id="CDW72704.1"/>
    </source>
</evidence>
<protein>
    <submittedName>
        <fullName evidence="1">Uncharacterized protein</fullName>
    </submittedName>
</protein>